<gene>
    <name evidence="1" type="ORF">ACFOEO_02835</name>
</gene>
<keyword evidence="2" id="KW-1185">Reference proteome</keyword>
<organism evidence="1 2">
    <name type="scientific">Salinicoccus sesuvii</name>
    <dbReference type="NCBI Taxonomy" id="868281"/>
    <lineage>
        <taxon>Bacteria</taxon>
        <taxon>Bacillati</taxon>
        <taxon>Bacillota</taxon>
        <taxon>Bacilli</taxon>
        <taxon>Bacillales</taxon>
        <taxon>Staphylococcaceae</taxon>
        <taxon>Salinicoccus</taxon>
    </lineage>
</organism>
<reference evidence="2" key="1">
    <citation type="journal article" date="2019" name="Int. J. Syst. Evol. Microbiol.">
        <title>The Global Catalogue of Microorganisms (GCM) 10K type strain sequencing project: providing services to taxonomists for standard genome sequencing and annotation.</title>
        <authorList>
            <consortium name="The Broad Institute Genomics Platform"/>
            <consortium name="The Broad Institute Genome Sequencing Center for Infectious Disease"/>
            <person name="Wu L."/>
            <person name="Ma J."/>
        </authorList>
    </citation>
    <scope>NUCLEOTIDE SEQUENCE [LARGE SCALE GENOMIC DNA]</scope>
    <source>
        <strain evidence="2">CCM 7756</strain>
    </source>
</reference>
<proteinExistence type="predicted"/>
<protein>
    <submittedName>
        <fullName evidence="1">Uncharacterized protein</fullName>
    </submittedName>
</protein>
<evidence type="ECO:0000313" key="2">
    <source>
        <dbReference type="Proteomes" id="UP001595637"/>
    </source>
</evidence>
<dbReference type="RefSeq" id="WP_380651577.1">
    <property type="nucleotide sequence ID" value="NZ_JBHRVQ010000001.1"/>
</dbReference>
<dbReference type="Proteomes" id="UP001595637">
    <property type="component" value="Unassembled WGS sequence"/>
</dbReference>
<dbReference type="EMBL" id="JBHRVQ010000001">
    <property type="protein sequence ID" value="MFC3387534.1"/>
    <property type="molecule type" value="Genomic_DNA"/>
</dbReference>
<evidence type="ECO:0000313" key="1">
    <source>
        <dbReference type="EMBL" id="MFC3387534.1"/>
    </source>
</evidence>
<comment type="caution">
    <text evidence="1">The sequence shown here is derived from an EMBL/GenBank/DDBJ whole genome shotgun (WGS) entry which is preliminary data.</text>
</comment>
<name>A0ABV7N3R1_9STAP</name>
<sequence>MKEIKVNMTNKFKLLCEEPIRTKNDILYLLLESILLLTYGEKVNTLQENYLILRIDKMKRLFFVLNNKIFSFYFPFSVIEDPVDRSFKVFDQNTRLMLEAKDLLLLKTIISNVFDEEKQQAIGIQDFESEILILMKELEIDENQDIVWNIIKKLLKFEVGYLRYDYDEKNANGELHPLNHLDINYLSNTTFKIGLDKSLDNNEFVDLLDLNTNCYFIKR</sequence>
<accession>A0ABV7N3R1</accession>